<proteinExistence type="predicted"/>
<dbReference type="Gene3D" id="3.90.550.10">
    <property type="entry name" value="Spore Coat Polysaccharide Biosynthesis Protein SpsA, Chain A"/>
    <property type="match status" value="1"/>
</dbReference>
<accession>A0A6P1E013</accession>
<dbReference type="PANTHER" id="PTHR43685">
    <property type="entry name" value="GLYCOSYLTRANSFERASE"/>
    <property type="match status" value="1"/>
</dbReference>
<reference evidence="3" key="1">
    <citation type="journal article" date="2020" name="Microbiol. Resour. Announc.">
        <title>Draft Genome Sequences of Thiorhodococcus mannitoliphagus and Thiorhodococcus minor, Purple Sulfur Photosynthetic Bacteria in the Gammaproteobacterial Family Chromatiaceae.</title>
        <authorList>
            <person name="Aviles F.A."/>
            <person name="Meyer T.E."/>
            <person name="Kyndt J.A."/>
        </authorList>
    </citation>
    <scope>NUCLEOTIDE SEQUENCE [LARGE SCALE GENOMIC DNA]</scope>
    <source>
        <strain evidence="3">DSM 18266</strain>
    </source>
</reference>
<dbReference type="RefSeq" id="WP_164655720.1">
    <property type="nucleotide sequence ID" value="NZ_JAAIJR010000112.1"/>
</dbReference>
<dbReference type="InterPro" id="IPR029044">
    <property type="entry name" value="Nucleotide-diphossugar_trans"/>
</dbReference>
<keyword evidence="2" id="KW-0808">Transferase</keyword>
<evidence type="ECO:0000313" key="3">
    <source>
        <dbReference type="Proteomes" id="UP000471640"/>
    </source>
</evidence>
<name>A0A6P1E013_9GAMM</name>
<dbReference type="EMBL" id="JAAIJR010000112">
    <property type="protein sequence ID" value="NEX22623.1"/>
    <property type="molecule type" value="Genomic_DNA"/>
</dbReference>
<evidence type="ECO:0000259" key="1">
    <source>
        <dbReference type="Pfam" id="PF00535"/>
    </source>
</evidence>
<dbReference type="Pfam" id="PF00535">
    <property type="entry name" value="Glycos_transf_2"/>
    <property type="match status" value="1"/>
</dbReference>
<protein>
    <submittedName>
        <fullName evidence="2">Glycosyltransferase</fullName>
    </submittedName>
</protein>
<dbReference type="InterPro" id="IPR001173">
    <property type="entry name" value="Glyco_trans_2-like"/>
</dbReference>
<keyword evidence="3" id="KW-1185">Reference proteome</keyword>
<organism evidence="2 3">
    <name type="scientific">Thiorhodococcus mannitoliphagus</name>
    <dbReference type="NCBI Taxonomy" id="329406"/>
    <lineage>
        <taxon>Bacteria</taxon>
        <taxon>Pseudomonadati</taxon>
        <taxon>Pseudomonadota</taxon>
        <taxon>Gammaproteobacteria</taxon>
        <taxon>Chromatiales</taxon>
        <taxon>Chromatiaceae</taxon>
        <taxon>Thiorhodococcus</taxon>
    </lineage>
</organism>
<sequence length="342" mass="39324">MQETFNSKPTQPEVSPMPHVSVIMPSYNAAPYIAEAIDSVLSQDYPNKELIVIDDGSTDNTVEIVRAYEARLRLIRQENQGSAVARNAGLAASQGELIAFLDSDDCWLPGKLTAQVSYLRDHPEIGVVFSRWQVWKPDPDGGFRRPLIPEREKPSEQRPKIVPERSGWLYNRLLFSSLLHTITVMARRTLIEQVGEFDPQLKRGQDYDYWIRASRVSEIHQLNTVFALYRIHGQGCVKKWPTVNYELQVVEQALARWGLTGPDGERTRPAAIRRRLADASFSFGYYQYWEGDLRLAFQSFKQSIRNDVWRVSTWRYLVMSLFEMIVLKRGITQRNKDVGSKG</sequence>
<dbReference type="PANTHER" id="PTHR43685:SF11">
    <property type="entry name" value="GLYCOSYLTRANSFERASE TAGX-RELATED"/>
    <property type="match status" value="1"/>
</dbReference>
<dbReference type="Proteomes" id="UP000471640">
    <property type="component" value="Unassembled WGS sequence"/>
</dbReference>
<feature type="domain" description="Glycosyltransferase 2-like" evidence="1">
    <location>
        <begin position="21"/>
        <end position="134"/>
    </location>
</feature>
<evidence type="ECO:0000313" key="2">
    <source>
        <dbReference type="EMBL" id="NEX22623.1"/>
    </source>
</evidence>
<dbReference type="GO" id="GO:0016740">
    <property type="term" value="F:transferase activity"/>
    <property type="evidence" value="ECO:0007669"/>
    <property type="project" value="UniProtKB-KW"/>
</dbReference>
<gene>
    <name evidence="2" type="ORF">G3480_20325</name>
</gene>
<reference evidence="2 3" key="2">
    <citation type="submission" date="2020-02" db="EMBL/GenBank/DDBJ databases">
        <title>Genome sequences of Thiorhodococcus mannitoliphagus and Thiorhodococcus minor, purple sulfur photosynthetic bacteria in the gammaproteobacterial family, Chromatiaceae.</title>
        <authorList>
            <person name="Aviles F.A."/>
            <person name="Meyer T.E."/>
            <person name="Kyndt J.A."/>
        </authorList>
    </citation>
    <scope>NUCLEOTIDE SEQUENCE [LARGE SCALE GENOMIC DNA]</scope>
    <source>
        <strain evidence="2 3">DSM 18266</strain>
    </source>
</reference>
<dbReference type="SUPFAM" id="SSF53448">
    <property type="entry name" value="Nucleotide-diphospho-sugar transferases"/>
    <property type="match status" value="1"/>
</dbReference>
<dbReference type="InterPro" id="IPR050834">
    <property type="entry name" value="Glycosyltransf_2"/>
</dbReference>
<dbReference type="AlphaFoldDB" id="A0A6P1E013"/>
<comment type="caution">
    <text evidence="2">The sequence shown here is derived from an EMBL/GenBank/DDBJ whole genome shotgun (WGS) entry which is preliminary data.</text>
</comment>